<dbReference type="InterPro" id="IPR052195">
    <property type="entry name" value="Bact_Alkyl/Aryl-Sulfatase"/>
</dbReference>
<dbReference type="Proteomes" id="UP000008144">
    <property type="component" value="Chromosome 4"/>
</dbReference>
<dbReference type="PANTHER" id="PTHR43223">
    <property type="entry name" value="ALKYL/ARYL-SULFATASE"/>
    <property type="match status" value="1"/>
</dbReference>
<dbReference type="Gene3D" id="3.60.15.30">
    <property type="entry name" value="Metallo-beta-lactamase domain"/>
    <property type="match status" value="1"/>
</dbReference>
<dbReference type="InterPro" id="IPR036866">
    <property type="entry name" value="RibonucZ/Hydroxyglut_hydro"/>
</dbReference>
<evidence type="ECO:0000313" key="4">
    <source>
        <dbReference type="Proteomes" id="UP000008144"/>
    </source>
</evidence>
<evidence type="ECO:0000259" key="2">
    <source>
        <dbReference type="Pfam" id="PF00753"/>
    </source>
</evidence>
<evidence type="ECO:0000313" key="3">
    <source>
        <dbReference type="Ensembl" id="ENSCINP00000035579.1"/>
    </source>
</evidence>
<dbReference type="PANTHER" id="PTHR43223:SF2">
    <property type="entry name" value="METALLO-BETA-LACTAMASE DOMAIN-CONTAINING PROTEIN"/>
    <property type="match status" value="1"/>
</dbReference>
<name>H2Y0Z5_CIOIN</name>
<accession>H2Y0Z5</accession>
<reference evidence="3" key="3">
    <citation type="submission" date="2025-08" db="UniProtKB">
        <authorList>
            <consortium name="Ensembl"/>
        </authorList>
    </citation>
    <scope>IDENTIFICATION</scope>
</reference>
<dbReference type="Ensembl" id="ENSCINT00000036673.1">
    <property type="protein sequence ID" value="ENSCINP00000035579.1"/>
    <property type="gene ID" value="ENSCING00000019377.1"/>
</dbReference>
<dbReference type="SUPFAM" id="SSF56281">
    <property type="entry name" value="Metallo-hydrolase/oxidoreductase"/>
    <property type="match status" value="1"/>
</dbReference>
<keyword evidence="4" id="KW-1185">Reference proteome</keyword>
<evidence type="ECO:0000256" key="1">
    <source>
        <dbReference type="SAM" id="SignalP"/>
    </source>
</evidence>
<reference evidence="3" key="4">
    <citation type="submission" date="2025-09" db="UniProtKB">
        <authorList>
            <consortium name="Ensembl"/>
        </authorList>
    </citation>
    <scope>IDENTIFICATION</scope>
</reference>
<feature type="domain" description="Metallo-beta-lactamase" evidence="2">
    <location>
        <begin position="67"/>
        <end position="138"/>
    </location>
</feature>
<feature type="chain" id="PRO_5003577168" description="Metallo-beta-lactamase domain-containing protein" evidence="1">
    <location>
        <begin position="24"/>
        <end position="165"/>
    </location>
</feature>
<dbReference type="Pfam" id="PF00753">
    <property type="entry name" value="Lactamase_B"/>
    <property type="match status" value="1"/>
</dbReference>
<protein>
    <recommendedName>
        <fullName evidence="2">Metallo-beta-lactamase domain-containing protein</fullName>
    </recommendedName>
</protein>
<dbReference type="EMBL" id="EAAA01001910">
    <property type="status" value="NOT_ANNOTATED_CDS"/>
    <property type="molecule type" value="Genomic_DNA"/>
</dbReference>
<sequence length="165" mass="17951">MSTLAKLGAFAILLAIGYHKVFKAPASLKQSHVQQDDVLTNEMDLNAQNKEVVITVTDGVYVARSFSMANMAMIEGRDGIIIVDSTLGPESALKVLAAFRNITDKPIKAILVTHFHADHTGGLDAVLQTVEKGIDVYSHKLTKDQLSESCKDSYFTENLIQNTSA</sequence>
<reference evidence="3" key="2">
    <citation type="journal article" date="2008" name="Genome Biol.">
        <title>Improved genome assembly and evidence-based global gene model set for the chordate Ciona intestinalis: new insight into intron and operon populations.</title>
        <authorList>
            <person name="Satou Y."/>
            <person name="Mineta K."/>
            <person name="Ogasawara M."/>
            <person name="Sasakura Y."/>
            <person name="Shoguchi E."/>
            <person name="Ueno K."/>
            <person name="Yamada L."/>
            <person name="Matsumoto J."/>
            <person name="Wasserscheid J."/>
            <person name="Dewar K."/>
            <person name="Wiley G.B."/>
            <person name="Macmil S.L."/>
            <person name="Roe B.A."/>
            <person name="Zeller R.W."/>
            <person name="Hastings K.E."/>
            <person name="Lemaire P."/>
            <person name="Lindquist E."/>
            <person name="Endo T."/>
            <person name="Hotta K."/>
            <person name="Inaba K."/>
        </authorList>
    </citation>
    <scope>NUCLEOTIDE SEQUENCE [LARGE SCALE GENOMIC DNA]</scope>
    <source>
        <strain evidence="3">wild type</strain>
    </source>
</reference>
<dbReference type="GeneTree" id="ENSGT00390000001710"/>
<reference evidence="4" key="1">
    <citation type="journal article" date="2002" name="Science">
        <title>The draft genome of Ciona intestinalis: insights into chordate and vertebrate origins.</title>
        <authorList>
            <person name="Dehal P."/>
            <person name="Satou Y."/>
            <person name="Campbell R.K."/>
            <person name="Chapman J."/>
            <person name="Degnan B."/>
            <person name="De Tomaso A."/>
            <person name="Davidson B."/>
            <person name="Di Gregorio A."/>
            <person name="Gelpke M."/>
            <person name="Goodstein D.M."/>
            <person name="Harafuji N."/>
            <person name="Hastings K.E."/>
            <person name="Ho I."/>
            <person name="Hotta K."/>
            <person name="Huang W."/>
            <person name="Kawashima T."/>
            <person name="Lemaire P."/>
            <person name="Martinez D."/>
            <person name="Meinertzhagen I.A."/>
            <person name="Necula S."/>
            <person name="Nonaka M."/>
            <person name="Putnam N."/>
            <person name="Rash S."/>
            <person name="Saiga H."/>
            <person name="Satake M."/>
            <person name="Terry A."/>
            <person name="Yamada L."/>
            <person name="Wang H.G."/>
            <person name="Awazu S."/>
            <person name="Azumi K."/>
            <person name="Boore J."/>
            <person name="Branno M."/>
            <person name="Chin-Bow S."/>
            <person name="DeSantis R."/>
            <person name="Doyle S."/>
            <person name="Francino P."/>
            <person name="Keys D.N."/>
            <person name="Haga S."/>
            <person name="Hayashi H."/>
            <person name="Hino K."/>
            <person name="Imai K.S."/>
            <person name="Inaba K."/>
            <person name="Kano S."/>
            <person name="Kobayashi K."/>
            <person name="Kobayashi M."/>
            <person name="Lee B.I."/>
            <person name="Makabe K.W."/>
            <person name="Manohar C."/>
            <person name="Matassi G."/>
            <person name="Medina M."/>
            <person name="Mochizuki Y."/>
            <person name="Mount S."/>
            <person name="Morishita T."/>
            <person name="Miura S."/>
            <person name="Nakayama A."/>
            <person name="Nishizaka S."/>
            <person name="Nomoto H."/>
            <person name="Ohta F."/>
            <person name="Oishi K."/>
            <person name="Rigoutsos I."/>
            <person name="Sano M."/>
            <person name="Sasaki A."/>
            <person name="Sasakura Y."/>
            <person name="Shoguchi E."/>
            <person name="Shin-i T."/>
            <person name="Spagnuolo A."/>
            <person name="Stainier D."/>
            <person name="Suzuki M.M."/>
            <person name="Tassy O."/>
            <person name="Takatori N."/>
            <person name="Tokuoka M."/>
            <person name="Yagi K."/>
            <person name="Yoshizaki F."/>
            <person name="Wada S."/>
            <person name="Zhang C."/>
            <person name="Hyatt P.D."/>
            <person name="Larimer F."/>
            <person name="Detter C."/>
            <person name="Doggett N."/>
            <person name="Glavina T."/>
            <person name="Hawkins T."/>
            <person name="Richardson P."/>
            <person name="Lucas S."/>
            <person name="Kohara Y."/>
            <person name="Levine M."/>
            <person name="Satoh N."/>
            <person name="Rokhsar D.S."/>
        </authorList>
    </citation>
    <scope>NUCLEOTIDE SEQUENCE [LARGE SCALE GENOMIC DNA]</scope>
</reference>
<keyword evidence="1" id="KW-0732">Signal</keyword>
<proteinExistence type="predicted"/>
<organism evidence="3 4">
    <name type="scientific">Ciona intestinalis</name>
    <name type="common">Transparent sea squirt</name>
    <name type="synonym">Ascidia intestinalis</name>
    <dbReference type="NCBI Taxonomy" id="7719"/>
    <lineage>
        <taxon>Eukaryota</taxon>
        <taxon>Metazoa</taxon>
        <taxon>Chordata</taxon>
        <taxon>Tunicata</taxon>
        <taxon>Ascidiacea</taxon>
        <taxon>Phlebobranchia</taxon>
        <taxon>Cionidae</taxon>
        <taxon>Ciona</taxon>
    </lineage>
</organism>
<feature type="signal peptide" evidence="1">
    <location>
        <begin position="1"/>
        <end position="23"/>
    </location>
</feature>
<dbReference type="InParanoid" id="H2Y0Z5"/>
<dbReference type="AlphaFoldDB" id="H2Y0Z5"/>
<dbReference type="InterPro" id="IPR001279">
    <property type="entry name" value="Metallo-B-lactamas"/>
</dbReference>
<dbReference type="HOGENOM" id="CLU_1610178_0_0_1"/>